<reference evidence="2 3" key="1">
    <citation type="submission" date="2015-01" db="EMBL/GenBank/DDBJ databases">
        <title>Genome sequence of the anaerobic bacterium Geobacter soli GSS01, a dissimilatory Fe(III) reducer from soil.</title>
        <authorList>
            <person name="Yang G."/>
            <person name="Zhou S."/>
        </authorList>
    </citation>
    <scope>NUCLEOTIDE SEQUENCE [LARGE SCALE GENOMIC DNA]</scope>
    <source>
        <strain evidence="2 3">GSS01</strain>
    </source>
</reference>
<accession>A0A0C1TT15</accession>
<name>A0A0C1TT15_9BACT</name>
<protein>
    <recommendedName>
        <fullName evidence="4">DUF4391 domain-containing protein</fullName>
    </recommendedName>
</protein>
<dbReference type="RefSeq" id="WP_039645086.1">
    <property type="nucleotide sequence ID" value="NZ_JXBL01000001.1"/>
</dbReference>
<proteinExistence type="predicted"/>
<dbReference type="AlphaFoldDB" id="A0A0C1TT15"/>
<evidence type="ECO:0000313" key="2">
    <source>
        <dbReference type="EMBL" id="KIE42478.1"/>
    </source>
</evidence>
<sequence length="252" mass="28291">MNADDIVQALGLPTDCLVNQRVPKKLLIENDAPTPADKRMINDGIEEIYWIAALKPTIIGVPEYRSDEREYLEIAVLTAVFRPQAKASRLIELIHRAIPYPVVLVTVQDGKFSLSLAHKRFSQAEEGKSIIEGVVLESDLLMDEPGPEMAAFLGTLSLSEQPSETLYRLYQGWIDKLETLAAARITGRYAPADTQATATARRLALDEHGRLQRQITGLRSVAAKEKQFNRRVELNMKIRDLEIKLQDTKKSL</sequence>
<dbReference type="InterPro" id="IPR025503">
    <property type="entry name" value="DUF4391"/>
</dbReference>
<evidence type="ECO:0000313" key="3">
    <source>
        <dbReference type="Proteomes" id="UP000031433"/>
    </source>
</evidence>
<evidence type="ECO:0000256" key="1">
    <source>
        <dbReference type="SAM" id="Coils"/>
    </source>
</evidence>
<dbReference type="EMBL" id="JXBL01000001">
    <property type="protein sequence ID" value="KIE42478.1"/>
    <property type="molecule type" value="Genomic_DNA"/>
</dbReference>
<keyword evidence="1" id="KW-0175">Coiled coil</keyword>
<comment type="caution">
    <text evidence="2">The sequence shown here is derived from an EMBL/GenBank/DDBJ whole genome shotgun (WGS) entry which is preliminary data.</text>
</comment>
<dbReference type="Proteomes" id="UP000031433">
    <property type="component" value="Unassembled WGS sequence"/>
</dbReference>
<feature type="coiled-coil region" evidence="1">
    <location>
        <begin position="224"/>
        <end position="251"/>
    </location>
</feature>
<evidence type="ECO:0008006" key="4">
    <source>
        <dbReference type="Google" id="ProtNLM"/>
    </source>
</evidence>
<gene>
    <name evidence="2" type="ORF">SE37_07450</name>
</gene>
<dbReference type="Pfam" id="PF14335">
    <property type="entry name" value="DUF4391"/>
    <property type="match status" value="1"/>
</dbReference>
<organism evidence="2 3">
    <name type="scientific">Geobacter soli</name>
    <dbReference type="NCBI Taxonomy" id="1510391"/>
    <lineage>
        <taxon>Bacteria</taxon>
        <taxon>Pseudomonadati</taxon>
        <taxon>Thermodesulfobacteriota</taxon>
        <taxon>Desulfuromonadia</taxon>
        <taxon>Geobacterales</taxon>
        <taxon>Geobacteraceae</taxon>
        <taxon>Geobacter</taxon>
    </lineage>
</organism>
<keyword evidence="3" id="KW-1185">Reference proteome</keyword>